<evidence type="ECO:0008006" key="4">
    <source>
        <dbReference type="Google" id="ProtNLM"/>
    </source>
</evidence>
<organism evidence="2 3">
    <name type="scientific">Chlamydomonas schloesseri</name>
    <dbReference type="NCBI Taxonomy" id="2026947"/>
    <lineage>
        <taxon>Eukaryota</taxon>
        <taxon>Viridiplantae</taxon>
        <taxon>Chlorophyta</taxon>
        <taxon>core chlorophytes</taxon>
        <taxon>Chlorophyceae</taxon>
        <taxon>CS clade</taxon>
        <taxon>Chlamydomonadales</taxon>
        <taxon>Chlamydomonadaceae</taxon>
        <taxon>Chlamydomonas</taxon>
    </lineage>
</organism>
<dbReference type="GO" id="GO:0003676">
    <property type="term" value="F:nucleic acid binding"/>
    <property type="evidence" value="ECO:0007669"/>
    <property type="project" value="InterPro"/>
</dbReference>
<protein>
    <recommendedName>
        <fullName evidence="4">3'-5' exonuclease domain-containing protein</fullName>
    </recommendedName>
</protein>
<dbReference type="SUPFAM" id="SSF53098">
    <property type="entry name" value="Ribonuclease H-like"/>
    <property type="match status" value="1"/>
</dbReference>
<dbReference type="PANTHER" id="PTHR43040:SF1">
    <property type="entry name" value="RIBONUCLEASE D"/>
    <property type="match status" value="1"/>
</dbReference>
<dbReference type="EMBL" id="JAEHOD010000001">
    <property type="protein sequence ID" value="KAG2454913.1"/>
    <property type="molecule type" value="Genomic_DNA"/>
</dbReference>
<keyword evidence="3" id="KW-1185">Reference proteome</keyword>
<dbReference type="Proteomes" id="UP000613740">
    <property type="component" value="Unassembled WGS sequence"/>
</dbReference>
<evidence type="ECO:0000313" key="3">
    <source>
        <dbReference type="Proteomes" id="UP000613740"/>
    </source>
</evidence>
<dbReference type="PANTHER" id="PTHR43040">
    <property type="entry name" value="RIBONUCLEASE D"/>
    <property type="match status" value="1"/>
</dbReference>
<proteinExistence type="predicted"/>
<accession>A0A836BD69</accession>
<dbReference type="Gene3D" id="3.30.420.10">
    <property type="entry name" value="Ribonuclease H-like superfamily/Ribonuclease H"/>
    <property type="match status" value="1"/>
</dbReference>
<feature type="compositionally biased region" description="Polar residues" evidence="1">
    <location>
        <begin position="1"/>
        <end position="10"/>
    </location>
</feature>
<dbReference type="AlphaFoldDB" id="A0A836BD69"/>
<evidence type="ECO:0000313" key="2">
    <source>
        <dbReference type="EMBL" id="KAG2454913.1"/>
    </source>
</evidence>
<name>A0A836BD69_9CHLO</name>
<gene>
    <name evidence="2" type="ORF">HYH02_000743</name>
</gene>
<reference evidence="2" key="1">
    <citation type="journal article" date="2020" name="bioRxiv">
        <title>Comparative genomics of Chlamydomonas.</title>
        <authorList>
            <person name="Craig R.J."/>
            <person name="Hasan A.R."/>
            <person name="Ness R.W."/>
            <person name="Keightley P.D."/>
        </authorList>
    </citation>
    <scope>NUCLEOTIDE SEQUENCE</scope>
    <source>
        <strain evidence="2">CCAP 11/173</strain>
    </source>
</reference>
<dbReference type="InterPro" id="IPR036397">
    <property type="entry name" value="RNaseH_sf"/>
</dbReference>
<dbReference type="OrthoDB" id="532819at2759"/>
<dbReference type="InterPro" id="IPR012337">
    <property type="entry name" value="RNaseH-like_sf"/>
</dbReference>
<feature type="region of interest" description="Disordered" evidence="1">
    <location>
        <begin position="1"/>
        <end position="27"/>
    </location>
</feature>
<sequence length="260" mass="27268">MSLLATLTQVSASSRRDDSGARAGGEVEEEVHLSFTWGGWPHWMAALERVPAVLAEAEAEAEVGWLAVDVEGGHQPEPPRQATVPAGGAAAGVSQQARCRAGLPGGRGLPRGAAAAGSCCPGTWWACMTMLGGEAVTRASGPPRQQQQQQEEARAQDCFASLKALLECDRVTKLLYDVRCDAEALYHQHGVRLGGVVDLQLAEVGLGWGGGVPPPRPRRLSVKCVVGLRKALHSSYLRGSGPQGAAQWAAARERKVAVGA</sequence>
<comment type="caution">
    <text evidence="2">The sequence shown here is derived from an EMBL/GenBank/DDBJ whole genome shotgun (WGS) entry which is preliminary data.</text>
</comment>
<evidence type="ECO:0000256" key="1">
    <source>
        <dbReference type="SAM" id="MobiDB-lite"/>
    </source>
</evidence>